<evidence type="ECO:0000259" key="1">
    <source>
        <dbReference type="PROSITE" id="PS51750"/>
    </source>
</evidence>
<protein>
    <submittedName>
        <fullName evidence="2">Phage repressor protein/antirepressor Ant</fullName>
    </submittedName>
</protein>
<sequence>MNKIIPFSFEGTKVRILEEGGKVFFCGKDVATALGYTNTNKALADHCKGVTKRYPLQTAGGVQQVRFITEGDLYRLTASSKLPSAQAFEAKVFDEVLPTIRKTGSYGIPANQLSGPELMAKALIEADKTLKALEAENARLEPKAKSFDHFLATGKDLSVKQAAQMLCRAGLETGQNRLFKTLDALGWVYKPAGRKSWSVYQKVIDAGHMAVIASTWEDPATGERFVTTTPRITAKGLYRLARIFGLTIPAGSRLPQLTGKN</sequence>
<dbReference type="GO" id="GO:0003677">
    <property type="term" value="F:DNA binding"/>
    <property type="evidence" value="ECO:0007669"/>
    <property type="project" value="InterPro"/>
</dbReference>
<dbReference type="PROSITE" id="PS51750">
    <property type="entry name" value="BRO_N"/>
    <property type="match status" value="1"/>
</dbReference>
<dbReference type="InterPro" id="IPR005039">
    <property type="entry name" value="Ant_C"/>
</dbReference>
<accession>A0A2I1IMN7</accession>
<evidence type="ECO:0000313" key="3">
    <source>
        <dbReference type="Proteomes" id="UP000235122"/>
    </source>
</evidence>
<dbReference type="AlphaFoldDB" id="A0A2I1IMN7"/>
<proteinExistence type="predicted"/>
<dbReference type="Pfam" id="PF02498">
    <property type="entry name" value="Bro-N"/>
    <property type="match status" value="1"/>
</dbReference>
<dbReference type="EMBL" id="PKKO01000003">
    <property type="protein sequence ID" value="PKY72396.1"/>
    <property type="molecule type" value="Genomic_DNA"/>
</dbReference>
<gene>
    <name evidence="2" type="ORF">CYJ19_06010</name>
</gene>
<dbReference type="Pfam" id="PF03374">
    <property type="entry name" value="ANT"/>
    <property type="match status" value="1"/>
</dbReference>
<comment type="caution">
    <text evidence="2">The sequence shown here is derived from an EMBL/GenBank/DDBJ whole genome shotgun (WGS) entry which is preliminary data.</text>
</comment>
<dbReference type="SMART" id="SM01040">
    <property type="entry name" value="Bro-N"/>
    <property type="match status" value="1"/>
</dbReference>
<feature type="domain" description="Bro-N" evidence="1">
    <location>
        <begin position="1"/>
        <end position="104"/>
    </location>
</feature>
<dbReference type="InterPro" id="IPR003497">
    <property type="entry name" value="BRO_N_domain"/>
</dbReference>
<name>A0A2I1IMN7_9ACTO</name>
<reference evidence="2 3" key="1">
    <citation type="submission" date="2017-12" db="EMBL/GenBank/DDBJ databases">
        <title>Phylogenetic diversity of female urinary microbiome.</title>
        <authorList>
            <person name="Thomas-White K."/>
            <person name="Wolfe A.J."/>
        </authorList>
    </citation>
    <scope>NUCLEOTIDE SEQUENCE [LARGE SCALE GENOMIC DNA]</scope>
    <source>
        <strain evidence="2 3">UMB0402</strain>
    </source>
</reference>
<dbReference type="PANTHER" id="PTHR36180">
    <property type="entry name" value="DNA-BINDING PROTEIN-RELATED-RELATED"/>
    <property type="match status" value="1"/>
</dbReference>
<evidence type="ECO:0000313" key="2">
    <source>
        <dbReference type="EMBL" id="PKY72396.1"/>
    </source>
</evidence>
<dbReference type="GeneID" id="35865867"/>
<dbReference type="Proteomes" id="UP000235122">
    <property type="component" value="Unassembled WGS sequence"/>
</dbReference>
<dbReference type="RefSeq" id="WP_024332452.1">
    <property type="nucleotide sequence ID" value="NZ_PKKO01000003.1"/>
</dbReference>
<keyword evidence="3" id="KW-1185">Reference proteome</keyword>
<dbReference type="PANTHER" id="PTHR36180:SF2">
    <property type="entry name" value="BRO FAMILY PROTEIN"/>
    <property type="match status" value="1"/>
</dbReference>
<organism evidence="2 3">
    <name type="scientific">Winkia neuii</name>
    <dbReference type="NCBI Taxonomy" id="33007"/>
    <lineage>
        <taxon>Bacteria</taxon>
        <taxon>Bacillati</taxon>
        <taxon>Actinomycetota</taxon>
        <taxon>Actinomycetes</taxon>
        <taxon>Actinomycetales</taxon>
        <taxon>Actinomycetaceae</taxon>
        <taxon>Winkia</taxon>
    </lineage>
</organism>